<dbReference type="EMBL" id="JACHVA010000095">
    <property type="protein sequence ID" value="MBC2602505.1"/>
    <property type="molecule type" value="Genomic_DNA"/>
</dbReference>
<name>A0A7X1B105_9BACT</name>
<keyword evidence="1 3" id="KW-0556">Organic radical</keyword>
<dbReference type="Proteomes" id="UP000525652">
    <property type="component" value="Unassembled WGS sequence"/>
</dbReference>
<protein>
    <submittedName>
        <fullName evidence="6">Pyruvate formate-lyase</fullName>
    </submittedName>
</protein>
<organism evidence="6 7">
    <name type="scientific">Puniceicoccus vermicola</name>
    <dbReference type="NCBI Taxonomy" id="388746"/>
    <lineage>
        <taxon>Bacteria</taxon>
        <taxon>Pseudomonadati</taxon>
        <taxon>Verrucomicrobiota</taxon>
        <taxon>Opitutia</taxon>
        <taxon>Puniceicoccales</taxon>
        <taxon>Puniceicoccaceae</taxon>
        <taxon>Puniceicoccus</taxon>
    </lineage>
</organism>
<evidence type="ECO:0000313" key="6">
    <source>
        <dbReference type="EMBL" id="MBC2602505.1"/>
    </source>
</evidence>
<reference evidence="6 7" key="1">
    <citation type="submission" date="2020-07" db="EMBL/GenBank/DDBJ databases">
        <authorList>
            <person name="Feng X."/>
        </authorList>
    </citation>
    <scope>NUCLEOTIDE SEQUENCE [LARGE SCALE GENOMIC DNA]</scope>
    <source>
        <strain evidence="6 7">JCM14086</strain>
    </source>
</reference>
<proteinExistence type="predicted"/>
<dbReference type="InterPro" id="IPR001150">
    <property type="entry name" value="Gly_radical"/>
</dbReference>
<dbReference type="RefSeq" id="WP_185693184.1">
    <property type="nucleotide sequence ID" value="NZ_JACHVA010000095.1"/>
</dbReference>
<evidence type="ECO:0000256" key="2">
    <source>
        <dbReference type="ARBA" id="ARBA00023239"/>
    </source>
</evidence>
<dbReference type="GO" id="GO:0005829">
    <property type="term" value="C:cytosol"/>
    <property type="evidence" value="ECO:0007669"/>
    <property type="project" value="TreeGrafter"/>
</dbReference>
<evidence type="ECO:0000256" key="1">
    <source>
        <dbReference type="ARBA" id="ARBA00022818"/>
    </source>
</evidence>
<dbReference type="AlphaFoldDB" id="A0A7X1B105"/>
<dbReference type="PANTHER" id="PTHR43641:SF2">
    <property type="entry name" value="DEHYDRATASE YBIW-RELATED"/>
    <property type="match status" value="1"/>
</dbReference>
<feature type="domain" description="PFL" evidence="5">
    <location>
        <begin position="1"/>
        <end position="488"/>
    </location>
</feature>
<dbReference type="Pfam" id="PF02901">
    <property type="entry name" value="PFL-like"/>
    <property type="match status" value="1"/>
</dbReference>
<evidence type="ECO:0000313" key="7">
    <source>
        <dbReference type="Proteomes" id="UP000525652"/>
    </source>
</evidence>
<keyword evidence="6" id="KW-0670">Pyruvate</keyword>
<keyword evidence="7" id="KW-1185">Reference proteome</keyword>
<feature type="domain" description="Glycine radical" evidence="4">
    <location>
        <begin position="495"/>
        <end position="610"/>
    </location>
</feature>
<dbReference type="PROSITE" id="PS51149">
    <property type="entry name" value="GLY_RADICAL_2"/>
    <property type="match status" value="1"/>
</dbReference>
<accession>A0A7X1B105</accession>
<gene>
    <name evidence="6" type="ORF">H5P30_12025</name>
</gene>
<dbReference type="InterPro" id="IPR051215">
    <property type="entry name" value="GRE"/>
</dbReference>
<dbReference type="InterPro" id="IPR004184">
    <property type="entry name" value="PFL_dom"/>
</dbReference>
<dbReference type="PANTHER" id="PTHR43641">
    <property type="entry name" value="FORMATE ACETYLTRANSFERASE 3-RELATED"/>
    <property type="match status" value="1"/>
</dbReference>
<dbReference type="GO" id="GO:0016829">
    <property type="term" value="F:lyase activity"/>
    <property type="evidence" value="ECO:0007669"/>
    <property type="project" value="UniProtKB-KW"/>
</dbReference>
<evidence type="ECO:0000259" key="4">
    <source>
        <dbReference type="PROSITE" id="PS51149"/>
    </source>
</evidence>
<keyword evidence="2 6" id="KW-0456">Lyase</keyword>
<dbReference type="Pfam" id="PF01228">
    <property type="entry name" value="Gly_radical"/>
    <property type="match status" value="1"/>
</dbReference>
<feature type="modified residue" description="Glycine radical" evidence="3">
    <location>
        <position position="588"/>
    </location>
</feature>
<dbReference type="SUPFAM" id="SSF51998">
    <property type="entry name" value="PFL-like glycyl radical enzymes"/>
    <property type="match status" value="1"/>
</dbReference>
<evidence type="ECO:0000259" key="5">
    <source>
        <dbReference type="PROSITE" id="PS51554"/>
    </source>
</evidence>
<comment type="caution">
    <text evidence="6">The sequence shown here is derived from an EMBL/GenBank/DDBJ whole genome shotgun (WGS) entry which is preliminary data.</text>
</comment>
<evidence type="ECO:0000256" key="3">
    <source>
        <dbReference type="PROSITE-ProRule" id="PRU00493"/>
    </source>
</evidence>
<dbReference type="Gene3D" id="3.20.70.20">
    <property type="match status" value="1"/>
</dbReference>
<sequence length="610" mass="67916">MSSVEKVRGRYPQWVAERLPSDAWTEDSGVAFPLYRMAGSCLNFPRLLQLGLDGLEAELADTPFKFVADHLRDTIDSYIGSVSEEMVKTLLAIRNKPPRHFREAIQLFWLYALHSGTWNYGRLDVALGSFLKADLDKGVLNREEALELVCGLWRLMHSYDNMYDNRLIVGGRGRPDEAAADEFALLAIEATRKVRLNQPQLSLRFYDGQNSELWERAIDAIGEGCTFPMLYNDEVNIPAVQKAFGVSADLAEQYTPYGCGEYVLNHYSEGSPNGVINLLKALEITLHSGRDPNNGRQVVEDVPSAADYQDFDALWQSYCRVVEYHVAVLAHQQKLEYDVMAEEAPLAFISALTSDCVQQKKSAFGGGARFLGGCLETYGYTNAADSLHVLQELVFNQKRYTLPQLVEAMDANYEGFSEIQAACRQVSKYGNDEGMADSMARKVHEHICNEASKQAVKVGLSSYLVVVINNWANTVLGWKTCASADGRKSGQPMANANNPSPGSDLNGVTAFLNSLVKLDPSLHAGAVQNMKFSKEWFGEMRPKFEALIKTYFLHGGAQAMITVVSRDDMEAAMREPEKWGHLMVRVGGFSIRFVDLPRPGQLEVLARTLN</sequence>
<dbReference type="PROSITE" id="PS51554">
    <property type="entry name" value="PFL"/>
    <property type="match status" value="1"/>
</dbReference>